<dbReference type="PRINTS" id="PR00313">
    <property type="entry name" value="CABNDNGRPT"/>
</dbReference>
<dbReference type="GO" id="GO:0016020">
    <property type="term" value="C:membrane"/>
    <property type="evidence" value="ECO:0007669"/>
    <property type="project" value="UniProtKB-SubCell"/>
</dbReference>
<feature type="compositionally biased region" description="Polar residues" evidence="8">
    <location>
        <begin position="11"/>
        <end position="21"/>
    </location>
</feature>
<dbReference type="GO" id="GO:0090729">
    <property type="term" value="F:toxin activity"/>
    <property type="evidence" value="ECO:0007669"/>
    <property type="project" value="UniProtKB-KW"/>
</dbReference>
<dbReference type="EMBL" id="HE577327">
    <property type="protein sequence ID" value="CCC96833.1"/>
    <property type="molecule type" value="Genomic_DNA"/>
</dbReference>
<dbReference type="GO" id="GO:0005576">
    <property type="term" value="C:extracellular region"/>
    <property type="evidence" value="ECO:0007669"/>
    <property type="project" value="UniProtKB-SubCell"/>
</dbReference>
<evidence type="ECO:0000256" key="8">
    <source>
        <dbReference type="SAM" id="MobiDB-lite"/>
    </source>
</evidence>
<dbReference type="GO" id="GO:0005509">
    <property type="term" value="F:calcium ion binding"/>
    <property type="evidence" value="ECO:0007669"/>
    <property type="project" value="InterPro"/>
</dbReference>
<dbReference type="RefSeq" id="WP_014239149.1">
    <property type="nucleotide sequence ID" value="NC_016617.1"/>
</dbReference>
<dbReference type="Proteomes" id="UP000007319">
    <property type="component" value="Chromosome"/>
</dbReference>
<dbReference type="PRINTS" id="PR01488">
    <property type="entry name" value="RTXTOXINA"/>
</dbReference>
<dbReference type="PROSITE" id="PS00330">
    <property type="entry name" value="HEMOLYSIN_CALCIUM"/>
    <property type="match status" value="5"/>
</dbReference>
<dbReference type="KEGG" id="abs:AZOBR_40002"/>
<keyword evidence="3" id="KW-0964">Secreted</keyword>
<dbReference type="PANTHER" id="PTHR38340:SF1">
    <property type="entry name" value="S-LAYER PROTEIN"/>
    <property type="match status" value="1"/>
</dbReference>
<feature type="region of interest" description="Disordered" evidence="8">
    <location>
        <begin position="1"/>
        <end position="24"/>
    </location>
</feature>
<name>A0A9P1NKX6_9PROT</name>
<keyword evidence="6" id="KW-0843">Virulence</keyword>
<dbReference type="Gene3D" id="2.160.20.160">
    <property type="match status" value="1"/>
</dbReference>
<feature type="region of interest" description="Disordered" evidence="8">
    <location>
        <begin position="1425"/>
        <end position="1449"/>
    </location>
</feature>
<evidence type="ECO:0000256" key="1">
    <source>
        <dbReference type="ARBA" id="ARBA00004370"/>
    </source>
</evidence>
<evidence type="ECO:0008006" key="11">
    <source>
        <dbReference type="Google" id="ProtNLM"/>
    </source>
</evidence>
<dbReference type="Pfam" id="PF00353">
    <property type="entry name" value="HemolysinCabind"/>
    <property type="match status" value="6"/>
</dbReference>
<evidence type="ECO:0000256" key="3">
    <source>
        <dbReference type="ARBA" id="ARBA00022525"/>
    </source>
</evidence>
<dbReference type="InterPro" id="IPR050557">
    <property type="entry name" value="RTX_toxin/Mannuronan_C5-epim"/>
</dbReference>
<sequence length="1952" mass="199145">MNAIVAGAESRVNTHTPSSQGAPDVTVLPNGNYVVTWHSLGQDNNTVNPNTSCGVYSQLYRADGTPIGGESLVNTYTLYAQYGQRVTALSDGRYLIVWQSENQDGSGWGTYGQRFAADGSRIGDEFRVNANAPDTQYLPSVAGLAGGGFVASWTYGLNPQSHTDIHLRRFDAFGNAVTGDVLVNGTTAGHQDNSEVVGLSDGGFLVLWQSQGQDGSGYGLYARRYTAAGVAQPEFRINTTTAGDQSQPAVAVLGDGGLVVAWQSAGQDGSGSGIVLQRYDALGQAVGGEVVVNTTTAGAQTAPDVIALADGGYLVGWVSANQDGSGLGIYAQRFDAVGNRVGGEIAVTQATLGDQVEPAFAATADGGWIATWSGYNPATGTLDVMQRRFTVAEVTVTVTAPDRVLAVGQPVAAATLFSVASDAPAGTGVVIQSYEFTDLSAGGGHFLLDGVTQAANTPIVLAGDQLHRLTYVANATTGGHDTIRVRAFDGTSWAEDTAALAATAPRATVVAGAESRVNTHTPSSQGAPDVTVLPNGNYVVMWHSLDQDNPVKLYVSSGVYAQLYSADGTPIGGEVLVNTYTPYMQMGQRVTALPDGGYLIVWHSEGQDGHAWGVYAQRFSANGARAGAEFRINITTYDNQYLPDVAALADGGFVVTWTHGLNPQSQTDVYLRRADALGNAVTGDVLVNGTTAGNQDNSKVVALGDGGFLVLWQSQGQDGSGYGLYARRYTAAGVAQPEFRINTTTAGDQSQPAVAVLGDGGLVVAWQSAGQDGSGSGIVLQRYDALGQAVGGEVVVNTTTAGAQTAPDVIALADGGYLVGWVSANQDGSGLGIYAQRFDAVGNRVGGEIAVTQATLGDQVEPAFAATADGGWIATWSGYNPATGTLDVMQRRFTVAEVTVTVTAPDRVLAVGQPVAAATLFSVASDAPAGTGVVIQSYEFTDLSVGGGHFLLDGVTQAANTPIVLAGDQLHRLTYVANATTGGHDTIRVRAFDGTSWAEDTAALAATAPRATVVAGAESRVNTHTPSSQGAPDVTVLPNGNHVVTWHSLGQDGSSYGIYAQLYRADGTPVDGEVRVNSYTANAQHGERVTALPDGGFLIVWHSEGQDGSVWGTHGQRFAADGTRVGGEFRVNAGTPDNQYLPSMAGLADGGFVVTWTHGLYLQSTSDVYLRRFDAFGNAVTGDVLVNGTTAGNQDNSEVIALGDGGFLVLWQSQGQDGSGYGLYARRYTAAGVAQPEFRINTTTAGDQSQPAVAVLGDGGLVVAWQSAGQDGSGSGIVLQRYDALGQAVGGEVVVNTTTAGAQTAPDVIALADGGYLVGWVSANQDGSGLGIYAQRFDAVGNRVGGEIAVTQATLGDQAEPAFAATADGGWIATWSGYNPATGTLDVMQRRFTVAEAMPEFITIHGTPGADVLTGTPLQNHILGYEGDDKLSGSTSRDTLDGGEGADTLSGGAGDDVYIVDNVRDVVRELVNEGVDEVRTSLNSYTLGANLERLTFIGTGNFAGTGNTLDNMIVGGSGNDTLTGGAGADTLIGGDGDDRFYFDDADAPLQGGAGFDTAVVQGSVGASLDLAACSIEQAYGGGGDDSLIGTGALLGLAINGRDGDDLILGSAFNDTLTGGNGSDTLIAGDGDDVLYIDADDALVSGGAGFDTVYVQGDGNLTLDLTASGIERVFSGSGNDILTATGSVTLVEINGGAGDDLLVGSAFDDTLRGDAGNDTLYGGDGNDVLVGGSGDNVLFGGAGDDRLYVDTQTASLDGGAGNDTVYARYSGGVTLDLSASIELFSGSVGSDTVTAVNASAAVELIGGDGDDSLTGGAYADSLRGDNGNDWLDGGDGNDTLSGGNGNDWLLGGGGNDTLSGGSGNDTLIGGFGDDSLVGGSGADLFVFSNGGGNDILRDFNAGQGDLIGLAEGQTYTLAADVSGNVQIVFGASDTVTLVGVQITAVSSSWFVTV</sequence>
<dbReference type="PANTHER" id="PTHR38340">
    <property type="entry name" value="S-LAYER PROTEIN"/>
    <property type="match status" value="1"/>
</dbReference>
<dbReference type="InterPro" id="IPR011049">
    <property type="entry name" value="Serralysin-like_metalloprot_C"/>
</dbReference>
<comment type="subcellular location">
    <subcellularLocation>
        <location evidence="1">Membrane</location>
    </subcellularLocation>
    <subcellularLocation>
        <location evidence="2">Secreted</location>
    </subcellularLocation>
</comment>
<dbReference type="Gene3D" id="2.150.10.10">
    <property type="entry name" value="Serralysin-like metalloprotease, C-terminal"/>
    <property type="match status" value="3"/>
</dbReference>
<evidence type="ECO:0000313" key="9">
    <source>
        <dbReference type="EMBL" id="CCC96833.1"/>
    </source>
</evidence>
<dbReference type="InterPro" id="IPR001343">
    <property type="entry name" value="Hemolysn_Ca-bd"/>
</dbReference>
<evidence type="ECO:0000256" key="7">
    <source>
        <dbReference type="ARBA" id="ARBA00023136"/>
    </source>
</evidence>
<evidence type="ECO:0000313" key="10">
    <source>
        <dbReference type="Proteomes" id="UP000007319"/>
    </source>
</evidence>
<organism evidence="9 10">
    <name type="scientific">Azospirillum baldaniorum</name>
    <dbReference type="NCBI Taxonomy" id="1064539"/>
    <lineage>
        <taxon>Bacteria</taxon>
        <taxon>Pseudomonadati</taxon>
        <taxon>Pseudomonadota</taxon>
        <taxon>Alphaproteobacteria</taxon>
        <taxon>Rhodospirillales</taxon>
        <taxon>Azospirillaceae</taxon>
        <taxon>Azospirillum</taxon>
    </lineage>
</organism>
<dbReference type="InterPro" id="IPR018511">
    <property type="entry name" value="Hemolysin-typ_Ca-bd_CS"/>
</dbReference>
<accession>A0A9P1NKX6</accession>
<evidence type="ECO:0000256" key="5">
    <source>
        <dbReference type="ARBA" id="ARBA00022737"/>
    </source>
</evidence>
<dbReference type="InterPro" id="IPR003995">
    <property type="entry name" value="RTX_toxin_determinant-A"/>
</dbReference>
<gene>
    <name evidence="9" type="ORF">AZOBR_40002</name>
</gene>
<keyword evidence="5" id="KW-0677">Repeat</keyword>
<keyword evidence="4" id="KW-0800">Toxin</keyword>
<evidence type="ECO:0000256" key="4">
    <source>
        <dbReference type="ARBA" id="ARBA00022656"/>
    </source>
</evidence>
<keyword evidence="10" id="KW-1185">Reference proteome</keyword>
<evidence type="ECO:0000256" key="6">
    <source>
        <dbReference type="ARBA" id="ARBA00023026"/>
    </source>
</evidence>
<evidence type="ECO:0000256" key="2">
    <source>
        <dbReference type="ARBA" id="ARBA00004613"/>
    </source>
</evidence>
<proteinExistence type="predicted"/>
<protein>
    <recommendedName>
        <fullName evidence="11">Calcium-binding protein</fullName>
    </recommendedName>
</protein>
<keyword evidence="7" id="KW-0472">Membrane</keyword>
<reference evidence="9 10" key="1">
    <citation type="journal article" date="2011" name="PLoS Genet.">
        <title>Azospirillum genomes reveal transition of bacteria from aquatic to terrestrial environments.</title>
        <authorList>
            <person name="Wisniewski-Dye F."/>
            <person name="Borziak K."/>
            <person name="Khalsa-Moyers G."/>
            <person name="Alexandre G."/>
            <person name="Sukharnikov L.O."/>
            <person name="Wuichet K."/>
            <person name="Hurst G.B."/>
            <person name="McDonald W.H."/>
            <person name="Robertson J.S."/>
            <person name="Barbe V."/>
            <person name="Calteau A."/>
            <person name="Rouy Z."/>
            <person name="Mangenot S."/>
            <person name="Prigent-Combaret C."/>
            <person name="Normand P."/>
            <person name="Boyer M."/>
            <person name="Siguier P."/>
            <person name="Dessaux Y."/>
            <person name="Elmerich C."/>
            <person name="Condemine G."/>
            <person name="Krishnen G."/>
            <person name="Kennedy I."/>
            <person name="Paterson A.H."/>
            <person name="Gonzalez V."/>
            <person name="Mavingui P."/>
            <person name="Zhulin I.B."/>
        </authorList>
    </citation>
    <scope>NUCLEOTIDE SEQUENCE [LARGE SCALE GENOMIC DNA]</scope>
    <source>
        <strain evidence="9 10">Sp245</strain>
    </source>
</reference>
<dbReference type="SUPFAM" id="SSF51120">
    <property type="entry name" value="beta-Roll"/>
    <property type="match status" value="5"/>
</dbReference>